<keyword evidence="2" id="KW-0802">TPR repeat</keyword>
<evidence type="ECO:0000313" key="5">
    <source>
        <dbReference type="Proteomes" id="UP000077255"/>
    </source>
</evidence>
<feature type="transmembrane region" description="Helical" evidence="3">
    <location>
        <begin position="64"/>
        <end position="81"/>
    </location>
</feature>
<organism evidence="4 5">
    <name type="scientific">Dyella thiooxydans</name>
    <dbReference type="NCBI Taxonomy" id="445710"/>
    <lineage>
        <taxon>Bacteria</taxon>
        <taxon>Pseudomonadati</taxon>
        <taxon>Pseudomonadota</taxon>
        <taxon>Gammaproteobacteria</taxon>
        <taxon>Lysobacterales</taxon>
        <taxon>Rhodanobacteraceae</taxon>
        <taxon>Dyella</taxon>
    </lineage>
</organism>
<dbReference type="STRING" id="445710.ATSB10_21070"/>
<dbReference type="InterPro" id="IPR052346">
    <property type="entry name" value="O-mannosyl-transferase_TMTC"/>
</dbReference>
<name>A0A160N155_9GAMM</name>
<feature type="transmembrane region" description="Helical" evidence="3">
    <location>
        <begin position="102"/>
        <end position="120"/>
    </location>
</feature>
<evidence type="ECO:0000256" key="2">
    <source>
        <dbReference type="ARBA" id="ARBA00022803"/>
    </source>
</evidence>
<keyword evidence="1" id="KW-0677">Repeat</keyword>
<dbReference type="KEGG" id="dtx:ATSB10_21070"/>
<evidence type="ECO:0000313" key="4">
    <source>
        <dbReference type="EMBL" id="AND69561.1"/>
    </source>
</evidence>
<dbReference type="Proteomes" id="UP000077255">
    <property type="component" value="Chromosome"/>
</dbReference>
<feature type="transmembrane region" description="Helical" evidence="3">
    <location>
        <begin position="126"/>
        <end position="148"/>
    </location>
</feature>
<dbReference type="AlphaFoldDB" id="A0A160N155"/>
<evidence type="ECO:0000256" key="3">
    <source>
        <dbReference type="SAM" id="Phobius"/>
    </source>
</evidence>
<feature type="transmembrane region" description="Helical" evidence="3">
    <location>
        <begin position="213"/>
        <end position="234"/>
    </location>
</feature>
<accession>A0A160N155</accession>
<feature type="transmembrane region" description="Helical" evidence="3">
    <location>
        <begin position="284"/>
        <end position="304"/>
    </location>
</feature>
<protein>
    <recommendedName>
        <fullName evidence="6">Tetratricopeptide repeat protein</fullName>
    </recommendedName>
</protein>
<dbReference type="PATRIC" id="fig|445710.3.peg.2105"/>
<evidence type="ECO:0000256" key="1">
    <source>
        <dbReference type="ARBA" id="ARBA00022737"/>
    </source>
</evidence>
<feature type="transmembrane region" description="Helical" evidence="3">
    <location>
        <begin position="341"/>
        <end position="359"/>
    </location>
</feature>
<feature type="transmembrane region" description="Helical" evidence="3">
    <location>
        <begin position="366"/>
        <end position="386"/>
    </location>
</feature>
<keyword evidence="3" id="KW-0812">Transmembrane</keyword>
<dbReference type="PANTHER" id="PTHR44227:SF3">
    <property type="entry name" value="PROTEIN O-MANNOSYL-TRANSFERASE TMTC4"/>
    <property type="match status" value="1"/>
</dbReference>
<feature type="transmembrane region" description="Helical" evidence="3">
    <location>
        <begin position="311"/>
        <end position="335"/>
    </location>
</feature>
<gene>
    <name evidence="4" type="ORF">ATSB10_21070</name>
</gene>
<proteinExistence type="predicted"/>
<dbReference type="EMBL" id="CP014841">
    <property type="protein sequence ID" value="AND69561.1"/>
    <property type="molecule type" value="Genomic_DNA"/>
</dbReference>
<keyword evidence="3" id="KW-1133">Transmembrane helix</keyword>
<evidence type="ECO:0008006" key="6">
    <source>
        <dbReference type="Google" id="ProtNLM"/>
    </source>
</evidence>
<dbReference type="OrthoDB" id="8566379at2"/>
<sequence>MHGPFLFDDFPNLAALTSIDHVSSWRDLGIYLSQPRDFPGRPVAMLSFLLQKADWPDHPFPFKLVNLSLHLAVGLLVYLLARRLARLWFARQGGDTETAARADWAALFAAAAWLLNPIQLSGVLLVVQRMTLLMALFTLTGLLTYLHGLLREDLPSWRRGAWMALGLGVGTGLALLSKENGLLLPLYALVIDSTLARDQVKRLPRALAWWRRLLIWPIALFVVGFLLWIIPISLHAGIRDFSFGDRLLTEPRVLASYLGKIFLPRFGLYGLYHDDFVVSRSLLSPWTTLPALALVLAAAGAALFGRRRWPLFALAVLWYLGGQLLESSTIMLELYFEHRNYVPIIGPFVALGLALARRAPGTARRLASVLALAWLAACALTTALSARTYSSADRLALTWANTSPHSIRAQTFLVERLTQHGQLRAALDVLDRSIRQYPLNSNLAGDRVYLRCLQGTLDESDLDLLDRIFREAPFDRAGFSNMEQLRNLAAAHQCTALTPERWWSLSEAMLANPAYAQNGVAAGFLHYQRHFWAVSEGNLPLTIAELQAAYQNDPDAEIPRLEAKYLVSAGLYDRAIDTLQHADYRRLPQLRRLLVDDRAINAEDIATIRQMQAKSEAGH</sequence>
<keyword evidence="3" id="KW-0472">Membrane</keyword>
<reference evidence="4 5" key="1">
    <citation type="submission" date="2016-02" db="EMBL/GenBank/DDBJ databases">
        <title>Complete genome sequencing and analysis of ATSB10, Dyella thiooxydans isolated from rhizosphere soil of sunflower (Helianthus annuus L.).</title>
        <authorList>
            <person name="Lee Y."/>
            <person name="Hwangbo K."/>
            <person name="Chung H."/>
            <person name="Yoo J."/>
            <person name="Kim K.Y."/>
            <person name="Sa T.M."/>
            <person name="Um Y."/>
            <person name="Madhaiyan M."/>
        </authorList>
    </citation>
    <scope>NUCLEOTIDE SEQUENCE [LARGE SCALE GENOMIC DNA]</scope>
    <source>
        <strain evidence="4 5">ATSB10</strain>
    </source>
</reference>
<dbReference type="RefSeq" id="WP_063672560.1">
    <property type="nucleotide sequence ID" value="NZ_CP014841.1"/>
</dbReference>
<keyword evidence="5" id="KW-1185">Reference proteome</keyword>
<dbReference type="PANTHER" id="PTHR44227">
    <property type="match status" value="1"/>
</dbReference>